<evidence type="ECO:0000256" key="4">
    <source>
        <dbReference type="ARBA" id="ARBA00022692"/>
    </source>
</evidence>
<reference evidence="10" key="1">
    <citation type="submission" date="2023-07" db="EMBL/GenBank/DDBJ databases">
        <title>draft genome sequence of fig (Ficus carica).</title>
        <authorList>
            <person name="Takahashi T."/>
            <person name="Nishimura K."/>
        </authorList>
    </citation>
    <scope>NUCLEOTIDE SEQUENCE</scope>
</reference>
<evidence type="ECO:0000256" key="7">
    <source>
        <dbReference type="ARBA" id="ARBA00023136"/>
    </source>
</evidence>
<keyword evidence="4 8" id="KW-0812">Transmembrane</keyword>
<dbReference type="EMBL" id="BTGU01000003">
    <property type="protein sequence ID" value="GMN32105.1"/>
    <property type="molecule type" value="Genomic_DNA"/>
</dbReference>
<keyword evidence="6" id="KW-1133">Transmembrane helix</keyword>
<feature type="repeat" description="Solcar" evidence="8">
    <location>
        <begin position="369"/>
        <end position="453"/>
    </location>
</feature>
<protein>
    <recommendedName>
        <fullName evidence="12">Mitochondrial substrate carrier family protein</fullName>
    </recommendedName>
</protein>
<dbReference type="Proteomes" id="UP001187192">
    <property type="component" value="Unassembled WGS sequence"/>
</dbReference>
<evidence type="ECO:0000256" key="5">
    <source>
        <dbReference type="ARBA" id="ARBA00022737"/>
    </source>
</evidence>
<sequence>MAGGSNRLRRDQSSIKYGLNPVVQSSSELAGFLHEECGTPLCDNFDKKCGRRSDSKTHEILSTAELISAVGQIWDYASCPLASFQNEVNSSHDDGGSKHKVILRTIGGEGNGTVPTSSPRINYFCVDLRAASQSPSKTQPNLDFTRVAEKISVSKPFSERYRHSSFWRLLQGREKTNTEPWRQQGLASVEISCELEYAYGWMKNMAFVGSKHPIKGSAIENRTSEYCTPVDTRSMVGGCMSIDSTNPANNLATTSTDCNPSLIRPGLRSLSGVQLEMNTRSSLCTDYVLRAALDSDSSISQSRFFNLYADYSMTSLDSGNSVSEECRHSTDDKHMPDTKSKQPENLVSEDTLEEENVSSSAFQKPHFTLAKQEHAFAGAFAGVFVSLCLHPVDTVKTVVQSCRAEQKSLFYIGRLIVSDRGLTGLYRGITTNIASSAPISAIYTFTYESVKGALLPIFPKEYYSFAHCLAGGCASVATSFVFTPSERIKQQMQVGSHYHNCWKALVGIIQKGGLPSLYAGWGAFYTYESLKQLMSSSQPSSTQCNTLQTLVCGGLAGSTAAFFTTPFDVVKTRLQTQIPGSTSQYSSVFHALHEIGKKEGVKGLYSKFCFFFTIRGLTPRLVMYISQGALFFASYESFKRLFALEMPQPKAKRVQYQENPIDDSFIPPPSSAPTMLQHLHS</sequence>
<evidence type="ECO:0000256" key="1">
    <source>
        <dbReference type="ARBA" id="ARBA00004141"/>
    </source>
</evidence>
<dbReference type="SUPFAM" id="SSF103506">
    <property type="entry name" value="Mitochondrial carrier"/>
    <property type="match status" value="1"/>
</dbReference>
<evidence type="ECO:0000256" key="3">
    <source>
        <dbReference type="ARBA" id="ARBA00022448"/>
    </source>
</evidence>
<dbReference type="AlphaFoldDB" id="A0AA87ZG98"/>
<evidence type="ECO:0000313" key="11">
    <source>
        <dbReference type="Proteomes" id="UP001187192"/>
    </source>
</evidence>
<comment type="caution">
    <text evidence="10">The sequence shown here is derived from an EMBL/GenBank/DDBJ whole genome shotgun (WGS) entry which is preliminary data.</text>
</comment>
<comment type="subcellular location">
    <subcellularLocation>
        <location evidence="1">Membrane</location>
        <topology evidence="1">Multi-pass membrane protein</topology>
    </subcellularLocation>
</comment>
<feature type="repeat" description="Solcar" evidence="8">
    <location>
        <begin position="544"/>
        <end position="641"/>
    </location>
</feature>
<evidence type="ECO:0008006" key="12">
    <source>
        <dbReference type="Google" id="ProtNLM"/>
    </source>
</evidence>
<dbReference type="PANTHER" id="PTHR45667">
    <property type="entry name" value="S-ADENOSYLMETHIONINE MITOCHONDRIAL CARRIER PROTEIN"/>
    <property type="match status" value="1"/>
</dbReference>
<evidence type="ECO:0000256" key="2">
    <source>
        <dbReference type="ARBA" id="ARBA00006375"/>
    </source>
</evidence>
<keyword evidence="3" id="KW-0813">Transport</keyword>
<comment type="similarity">
    <text evidence="2">Belongs to the mitochondrial carrier (TC 2.A.29) family.</text>
</comment>
<dbReference type="InterPro" id="IPR018108">
    <property type="entry name" value="MCP_transmembrane"/>
</dbReference>
<feature type="compositionally biased region" description="Basic and acidic residues" evidence="9">
    <location>
        <begin position="324"/>
        <end position="342"/>
    </location>
</feature>
<keyword evidence="5" id="KW-0677">Repeat</keyword>
<feature type="region of interest" description="Disordered" evidence="9">
    <location>
        <begin position="317"/>
        <end position="354"/>
    </location>
</feature>
<dbReference type="Gene3D" id="1.50.40.10">
    <property type="entry name" value="Mitochondrial carrier domain"/>
    <property type="match status" value="2"/>
</dbReference>
<name>A0AA87ZG98_FICCA</name>
<dbReference type="Pfam" id="PF00153">
    <property type="entry name" value="Mito_carr"/>
    <property type="match status" value="3"/>
</dbReference>
<evidence type="ECO:0000256" key="9">
    <source>
        <dbReference type="SAM" id="MobiDB-lite"/>
    </source>
</evidence>
<dbReference type="InterPro" id="IPR023395">
    <property type="entry name" value="MCP_dom_sf"/>
</dbReference>
<organism evidence="10 11">
    <name type="scientific">Ficus carica</name>
    <name type="common">Common fig</name>
    <dbReference type="NCBI Taxonomy" id="3494"/>
    <lineage>
        <taxon>Eukaryota</taxon>
        <taxon>Viridiplantae</taxon>
        <taxon>Streptophyta</taxon>
        <taxon>Embryophyta</taxon>
        <taxon>Tracheophyta</taxon>
        <taxon>Spermatophyta</taxon>
        <taxon>Magnoliopsida</taxon>
        <taxon>eudicotyledons</taxon>
        <taxon>Gunneridae</taxon>
        <taxon>Pentapetalae</taxon>
        <taxon>rosids</taxon>
        <taxon>fabids</taxon>
        <taxon>Rosales</taxon>
        <taxon>Moraceae</taxon>
        <taxon>Ficeae</taxon>
        <taxon>Ficus</taxon>
    </lineage>
</organism>
<evidence type="ECO:0000256" key="8">
    <source>
        <dbReference type="PROSITE-ProRule" id="PRU00282"/>
    </source>
</evidence>
<keyword evidence="7 8" id="KW-0472">Membrane</keyword>
<dbReference type="FunFam" id="1.50.40.10:FF:000162">
    <property type="entry name" value="Mitochondrial substrate carrier protein-like"/>
    <property type="match status" value="1"/>
</dbReference>
<proteinExistence type="inferred from homology"/>
<accession>A0AA87ZG98</accession>
<dbReference type="PROSITE" id="PS50920">
    <property type="entry name" value="SOLCAR"/>
    <property type="match status" value="2"/>
</dbReference>
<dbReference type="GO" id="GO:0016020">
    <property type="term" value="C:membrane"/>
    <property type="evidence" value="ECO:0007669"/>
    <property type="project" value="UniProtKB-SubCell"/>
</dbReference>
<feature type="region of interest" description="Disordered" evidence="9">
    <location>
        <begin position="660"/>
        <end position="681"/>
    </location>
</feature>
<evidence type="ECO:0000256" key="6">
    <source>
        <dbReference type="ARBA" id="ARBA00022989"/>
    </source>
</evidence>
<gene>
    <name evidence="10" type="ORF">TIFTF001_003527</name>
</gene>
<evidence type="ECO:0000313" key="10">
    <source>
        <dbReference type="EMBL" id="GMN32105.1"/>
    </source>
</evidence>
<keyword evidence="11" id="KW-1185">Reference proteome</keyword>